<evidence type="ECO:0000256" key="2">
    <source>
        <dbReference type="SAM" id="Phobius"/>
    </source>
</evidence>
<evidence type="ECO:0000313" key="3">
    <source>
        <dbReference type="EMBL" id="GIH36177.1"/>
    </source>
</evidence>
<feature type="compositionally biased region" description="Basic and acidic residues" evidence="1">
    <location>
        <begin position="108"/>
        <end position="150"/>
    </location>
</feature>
<keyword evidence="2" id="KW-1133">Transmembrane helix</keyword>
<dbReference type="RefSeq" id="WP_204288823.1">
    <property type="nucleotide sequence ID" value="NZ_BAABEJ010000002.1"/>
</dbReference>
<evidence type="ECO:0008006" key="5">
    <source>
        <dbReference type="Google" id="ProtNLM"/>
    </source>
</evidence>
<name>A0ABQ4FMY3_9ACTN</name>
<dbReference type="Proteomes" id="UP000651728">
    <property type="component" value="Unassembled WGS sequence"/>
</dbReference>
<feature type="region of interest" description="Disordered" evidence="1">
    <location>
        <begin position="98"/>
        <end position="168"/>
    </location>
</feature>
<dbReference type="InterPro" id="IPR035992">
    <property type="entry name" value="Ricin_B-like_lectins"/>
</dbReference>
<reference evidence="3 4" key="1">
    <citation type="submission" date="2021-01" db="EMBL/GenBank/DDBJ databases">
        <title>Whole genome shotgun sequence of Microbispora amethystogenes NBRC 101907.</title>
        <authorList>
            <person name="Komaki H."/>
            <person name="Tamura T."/>
        </authorList>
    </citation>
    <scope>NUCLEOTIDE SEQUENCE [LARGE SCALE GENOMIC DNA]</scope>
    <source>
        <strain evidence="3 4">NBRC 101907</strain>
    </source>
</reference>
<keyword evidence="2" id="KW-0812">Transmembrane</keyword>
<proteinExistence type="predicted"/>
<evidence type="ECO:0000256" key="1">
    <source>
        <dbReference type="SAM" id="MobiDB-lite"/>
    </source>
</evidence>
<feature type="transmembrane region" description="Helical" evidence="2">
    <location>
        <begin position="176"/>
        <end position="199"/>
    </location>
</feature>
<sequence>MAGPFDAPPQPDGLTTTAEFVAALGSLRQWSGRTFRQLTAAAKANGDALPASTIAGALGRATLPREEFVAAFVRACGLGEAESVRWVAARKRLAAEMPPLPSVAPGDPADRVRPPEGPARPESRARAGPGDREAPDRDGPDQDTPDRDALARSAPDQSAPDSPPLRAARRGPQWPALVGVGAGVLLVLFAVVSVLPSLYGPQPGGGTPGPSPFRAAATSLNDRVPSDGWYHMVPAHVAEGGLCIGEGRERSGKTDRPLAVQRPCAGLVPDTYLHAVGDGARQIEWHHPVEGVGCLTVDEALKTPGALIAPAECTGAPHQQFLLKPAGSGFVVHPVHSGLCVGALYGEPDMRAGAEIAQKACTGRHDQLFLFRPAPAPTWTPR</sequence>
<gene>
    <name evidence="3" type="ORF">Mam01_63410</name>
</gene>
<evidence type="ECO:0000313" key="4">
    <source>
        <dbReference type="Proteomes" id="UP000651728"/>
    </source>
</evidence>
<dbReference type="CDD" id="cd00161">
    <property type="entry name" value="beta-trefoil_Ricin-like"/>
    <property type="match status" value="2"/>
</dbReference>
<comment type="caution">
    <text evidence="3">The sequence shown here is derived from an EMBL/GenBank/DDBJ whole genome shotgun (WGS) entry which is preliminary data.</text>
</comment>
<protein>
    <recommendedName>
        <fullName evidence="5">Ricin B lectin domain-containing protein</fullName>
    </recommendedName>
</protein>
<organism evidence="3 4">
    <name type="scientific">Microbispora amethystogenes</name>
    <dbReference type="NCBI Taxonomy" id="1427754"/>
    <lineage>
        <taxon>Bacteria</taxon>
        <taxon>Bacillati</taxon>
        <taxon>Actinomycetota</taxon>
        <taxon>Actinomycetes</taxon>
        <taxon>Streptosporangiales</taxon>
        <taxon>Streptosporangiaceae</taxon>
        <taxon>Microbispora</taxon>
    </lineage>
</organism>
<dbReference type="Gene3D" id="2.80.10.50">
    <property type="match status" value="1"/>
</dbReference>
<accession>A0ABQ4FMY3</accession>
<dbReference type="EMBL" id="BOOB01000055">
    <property type="protein sequence ID" value="GIH36177.1"/>
    <property type="molecule type" value="Genomic_DNA"/>
</dbReference>
<dbReference type="SUPFAM" id="SSF50370">
    <property type="entry name" value="Ricin B-like lectins"/>
    <property type="match status" value="1"/>
</dbReference>
<keyword evidence="2" id="KW-0472">Membrane</keyword>
<keyword evidence="4" id="KW-1185">Reference proteome</keyword>